<dbReference type="RefSeq" id="WP_195895340.1">
    <property type="nucleotide sequence ID" value="NZ_JADOGI010000026.1"/>
</dbReference>
<protein>
    <submittedName>
        <fullName evidence="1">Uncharacterized protein</fullName>
    </submittedName>
</protein>
<name>A0A931EW58_9ACTN</name>
<comment type="caution">
    <text evidence="1">The sequence shown here is derived from an EMBL/GenBank/DDBJ whole genome shotgun (WGS) entry which is preliminary data.</text>
</comment>
<accession>A0A931EW58</accession>
<sequence>MTTIAPEAPTRSSELALAADALATLARVPGLTPPCLWEIAARTGMPVEIRAQISPTSLPELIERMRLYADVLDGVMWDVENYHPHQRGGQLNIAGTYGGVHVNVWAGLKCCDLDEAVRLVAAAT</sequence>
<proteinExistence type="predicted"/>
<dbReference type="EMBL" id="JADOGI010000026">
    <property type="protein sequence ID" value="MBF8186364.1"/>
    <property type="molecule type" value="Genomic_DNA"/>
</dbReference>
<evidence type="ECO:0000313" key="1">
    <source>
        <dbReference type="EMBL" id="MBF8186364.1"/>
    </source>
</evidence>
<organism evidence="1 2">
    <name type="scientific">Nonomuraea cypriaca</name>
    <dbReference type="NCBI Taxonomy" id="1187855"/>
    <lineage>
        <taxon>Bacteria</taxon>
        <taxon>Bacillati</taxon>
        <taxon>Actinomycetota</taxon>
        <taxon>Actinomycetes</taxon>
        <taxon>Streptosporangiales</taxon>
        <taxon>Streptosporangiaceae</taxon>
        <taxon>Nonomuraea</taxon>
    </lineage>
</organism>
<dbReference type="AlphaFoldDB" id="A0A931EW58"/>
<dbReference type="Proteomes" id="UP000605361">
    <property type="component" value="Unassembled WGS sequence"/>
</dbReference>
<keyword evidence="2" id="KW-1185">Reference proteome</keyword>
<evidence type="ECO:0000313" key="2">
    <source>
        <dbReference type="Proteomes" id="UP000605361"/>
    </source>
</evidence>
<reference evidence="1" key="1">
    <citation type="submission" date="2020-11" db="EMBL/GenBank/DDBJ databases">
        <title>Whole-genome analyses of Nonomuraea sp. K274.</title>
        <authorList>
            <person name="Veyisoglu A."/>
        </authorList>
    </citation>
    <scope>NUCLEOTIDE SEQUENCE</scope>
    <source>
        <strain evidence="1">K274</strain>
    </source>
</reference>
<gene>
    <name evidence="1" type="ORF">ITP53_11500</name>
</gene>